<protein>
    <submittedName>
        <fullName evidence="1">Uncharacterized protein</fullName>
    </submittedName>
</protein>
<feature type="non-terminal residue" evidence="1">
    <location>
        <position position="1"/>
    </location>
</feature>
<accession>A0AAV6MUR4</accession>
<dbReference type="Proteomes" id="UP000685013">
    <property type="component" value="Chromosome 11"/>
</dbReference>
<name>A0AAV6MUR4_9ROSI</name>
<organism evidence="1 2">
    <name type="scientific">Cucurbita argyrosperma subsp. sororia</name>
    <dbReference type="NCBI Taxonomy" id="37648"/>
    <lineage>
        <taxon>Eukaryota</taxon>
        <taxon>Viridiplantae</taxon>
        <taxon>Streptophyta</taxon>
        <taxon>Embryophyta</taxon>
        <taxon>Tracheophyta</taxon>
        <taxon>Spermatophyta</taxon>
        <taxon>Magnoliopsida</taxon>
        <taxon>eudicotyledons</taxon>
        <taxon>Gunneridae</taxon>
        <taxon>Pentapetalae</taxon>
        <taxon>rosids</taxon>
        <taxon>fabids</taxon>
        <taxon>Cucurbitales</taxon>
        <taxon>Cucurbitaceae</taxon>
        <taxon>Cucurbiteae</taxon>
        <taxon>Cucurbita</taxon>
    </lineage>
</organism>
<sequence>MYPIASVHVGHLFQRGTVGPAKTDRILTPGHTASSHGIEGMEKVNKKKTVAIVALSSFQLRQDVATDTLTEVNGVLIEFEMRRSLWRVDFFYGGIETTTSLTWISDQEGKP</sequence>
<comment type="caution">
    <text evidence="1">The sequence shown here is derived from an EMBL/GenBank/DDBJ whole genome shotgun (WGS) entry which is preliminary data.</text>
</comment>
<evidence type="ECO:0000313" key="2">
    <source>
        <dbReference type="Proteomes" id="UP000685013"/>
    </source>
</evidence>
<reference evidence="1 2" key="1">
    <citation type="journal article" date="2021" name="Hortic Res">
        <title>The domestication of Cucurbita argyrosperma as revealed by the genome of its wild relative.</title>
        <authorList>
            <person name="Barrera-Redondo J."/>
            <person name="Sanchez-de la Vega G."/>
            <person name="Aguirre-Liguori J.A."/>
            <person name="Castellanos-Morales G."/>
            <person name="Gutierrez-Guerrero Y.T."/>
            <person name="Aguirre-Dugua X."/>
            <person name="Aguirre-Planter E."/>
            <person name="Tenaillon M.I."/>
            <person name="Lira-Saade R."/>
            <person name="Eguiarte L.E."/>
        </authorList>
    </citation>
    <scope>NUCLEOTIDE SEQUENCE [LARGE SCALE GENOMIC DNA]</scope>
    <source>
        <strain evidence="1">JBR-2021</strain>
    </source>
</reference>
<proteinExistence type="predicted"/>
<keyword evidence="2" id="KW-1185">Reference proteome</keyword>
<dbReference type="EMBL" id="JAGKQH010000011">
    <property type="protein sequence ID" value="KAG6587610.1"/>
    <property type="molecule type" value="Genomic_DNA"/>
</dbReference>
<gene>
    <name evidence="1" type="ORF">SDJN03_16175</name>
</gene>
<evidence type="ECO:0000313" key="1">
    <source>
        <dbReference type="EMBL" id="KAG6587610.1"/>
    </source>
</evidence>
<dbReference type="AlphaFoldDB" id="A0AAV6MUR4"/>